<dbReference type="InterPro" id="IPR017517">
    <property type="entry name" value="Maleyloyr_isom"/>
</dbReference>
<dbReference type="GO" id="GO:0046872">
    <property type="term" value="F:metal ion binding"/>
    <property type="evidence" value="ECO:0007669"/>
    <property type="project" value="InterPro"/>
</dbReference>
<dbReference type="EMBL" id="UINC01001011">
    <property type="protein sequence ID" value="SUZ67411.1"/>
    <property type="molecule type" value="Genomic_DNA"/>
</dbReference>
<evidence type="ECO:0000259" key="1">
    <source>
        <dbReference type="Pfam" id="PF11716"/>
    </source>
</evidence>
<feature type="domain" description="Mycothiol-dependent maleylpyruvate isomerase metal-binding" evidence="1">
    <location>
        <begin position="15"/>
        <end position="124"/>
    </location>
</feature>
<protein>
    <recommendedName>
        <fullName evidence="1">Mycothiol-dependent maleylpyruvate isomerase metal-binding domain-containing protein</fullName>
    </recommendedName>
</protein>
<proteinExistence type="predicted"/>
<reference evidence="2" key="1">
    <citation type="submission" date="2018-05" db="EMBL/GenBank/DDBJ databases">
        <authorList>
            <person name="Lanie J.A."/>
            <person name="Ng W.-L."/>
            <person name="Kazmierczak K.M."/>
            <person name="Andrzejewski T.M."/>
            <person name="Davidsen T.M."/>
            <person name="Wayne K.J."/>
            <person name="Tettelin H."/>
            <person name="Glass J.I."/>
            <person name="Rusch D."/>
            <person name="Podicherti R."/>
            <person name="Tsui H.-C.T."/>
            <person name="Winkler M.E."/>
        </authorList>
    </citation>
    <scope>NUCLEOTIDE SEQUENCE</scope>
</reference>
<dbReference type="Gene3D" id="1.20.120.450">
    <property type="entry name" value="dinb family like domain"/>
    <property type="match status" value="1"/>
</dbReference>
<sequence>MSANTRNYVKAIYGFDAVVQRVEPSRWETPSPCEGWSALDVLAHNIGMCRMIAGIARGISASGAEHPVVLHPQHEWADARDDVLEALDYPEALQVEVGTPWGRLEVDRFVGIVVVDPLLHTFDLAEASGQLVILDEDLASAGYKQLEKAGDMIRGERFGPAVPVASDASVTDKLIAIAGRTAT</sequence>
<dbReference type="InterPro" id="IPR034660">
    <property type="entry name" value="DinB/YfiT-like"/>
</dbReference>
<dbReference type="InterPro" id="IPR024344">
    <property type="entry name" value="MDMPI_metal-binding"/>
</dbReference>
<organism evidence="2">
    <name type="scientific">marine metagenome</name>
    <dbReference type="NCBI Taxonomy" id="408172"/>
    <lineage>
        <taxon>unclassified sequences</taxon>
        <taxon>metagenomes</taxon>
        <taxon>ecological metagenomes</taxon>
    </lineage>
</organism>
<dbReference type="Pfam" id="PF11716">
    <property type="entry name" value="MDMPI_N"/>
    <property type="match status" value="1"/>
</dbReference>
<name>A0A381PK90_9ZZZZ</name>
<dbReference type="SUPFAM" id="SSF109854">
    <property type="entry name" value="DinB/YfiT-like putative metalloenzymes"/>
    <property type="match status" value="1"/>
</dbReference>
<gene>
    <name evidence="2" type="ORF">METZ01_LOCUS20265</name>
</gene>
<dbReference type="InterPro" id="IPR017520">
    <property type="entry name" value="CHP03086"/>
</dbReference>
<accession>A0A381PK90</accession>
<evidence type="ECO:0000313" key="2">
    <source>
        <dbReference type="EMBL" id="SUZ67411.1"/>
    </source>
</evidence>
<dbReference type="NCBIfam" id="TIGR03083">
    <property type="entry name" value="maleylpyruvate isomerase family mycothiol-dependent enzyme"/>
    <property type="match status" value="1"/>
</dbReference>
<dbReference type="NCBIfam" id="TIGR03086">
    <property type="entry name" value="TIGR03086 family metal-binding protein"/>
    <property type="match status" value="1"/>
</dbReference>
<dbReference type="AlphaFoldDB" id="A0A381PK90"/>